<evidence type="ECO:0000256" key="6">
    <source>
        <dbReference type="RuleBase" id="RU361135"/>
    </source>
</evidence>
<name>X5M9N0_9HYPH</name>
<evidence type="ECO:0000256" key="2">
    <source>
        <dbReference type="ARBA" id="ARBA00022679"/>
    </source>
</evidence>
<dbReference type="AlphaFoldDB" id="X5M9N0"/>
<evidence type="ECO:0000313" key="7">
    <source>
        <dbReference type="EMBL" id="CDO60298.1"/>
    </source>
</evidence>
<evidence type="ECO:0000256" key="4">
    <source>
        <dbReference type="ARBA" id="ARBA00022929"/>
    </source>
</evidence>
<dbReference type="EC" id="2.3.1.184" evidence="6"/>
<accession>X5M9N0</accession>
<comment type="catalytic activity">
    <reaction evidence="6">
        <text>a fatty acyl-[ACP] + S-adenosyl-L-methionine = an N-acyl-L-homoserine lactone + S-methyl-5'-thioadenosine + holo-[ACP] + H(+)</text>
        <dbReference type="Rhea" id="RHEA:10096"/>
        <dbReference type="Rhea" id="RHEA-COMP:9685"/>
        <dbReference type="Rhea" id="RHEA-COMP:14125"/>
        <dbReference type="ChEBI" id="CHEBI:15378"/>
        <dbReference type="ChEBI" id="CHEBI:17509"/>
        <dbReference type="ChEBI" id="CHEBI:55474"/>
        <dbReference type="ChEBI" id="CHEBI:59789"/>
        <dbReference type="ChEBI" id="CHEBI:64479"/>
        <dbReference type="ChEBI" id="CHEBI:138651"/>
        <dbReference type="EC" id="2.3.1.184"/>
    </reaction>
</comment>
<dbReference type="KEGG" id="pect:BN1012_Phect2085"/>
<dbReference type="GO" id="GO:0061579">
    <property type="term" value="F:N-acyl homoserine lactone synthase activity"/>
    <property type="evidence" value="ECO:0007669"/>
    <property type="project" value="UniProtKB-UniRule"/>
</dbReference>
<dbReference type="STRING" id="1458461.BN1012_Phect2085"/>
<dbReference type="PROSITE" id="PS51187">
    <property type="entry name" value="AUTOINDUCER_SYNTH_2"/>
    <property type="match status" value="1"/>
</dbReference>
<dbReference type="GO" id="GO:0007165">
    <property type="term" value="P:signal transduction"/>
    <property type="evidence" value="ECO:0007669"/>
    <property type="project" value="TreeGrafter"/>
</dbReference>
<evidence type="ECO:0000313" key="8">
    <source>
        <dbReference type="Proteomes" id="UP000032160"/>
    </source>
</evidence>
<keyword evidence="3 6" id="KW-0949">S-adenosyl-L-methionine</keyword>
<dbReference type="EMBL" id="HG966617">
    <property type="protein sequence ID" value="CDO60298.1"/>
    <property type="molecule type" value="Genomic_DNA"/>
</dbReference>
<dbReference type="Pfam" id="PF00765">
    <property type="entry name" value="Autoind_synth"/>
    <property type="match status" value="1"/>
</dbReference>
<keyword evidence="1 5" id="KW-0673">Quorum sensing</keyword>
<keyword evidence="2 6" id="KW-0808">Transferase</keyword>
<dbReference type="PRINTS" id="PR01549">
    <property type="entry name" value="AUTOINDCRSYN"/>
</dbReference>
<gene>
    <name evidence="7" type="ORF">BN1012_Phect2085</name>
</gene>
<dbReference type="HOGENOM" id="CLU_085711_3_0_5"/>
<dbReference type="InterPro" id="IPR016181">
    <property type="entry name" value="Acyl_CoA_acyltransferase"/>
</dbReference>
<comment type="similarity">
    <text evidence="5 6">Belongs to the autoinducer synthase family.</text>
</comment>
<protein>
    <recommendedName>
        <fullName evidence="6">Acyl-homoserine-lactone synthase</fullName>
        <ecNumber evidence="6">2.3.1.184</ecNumber>
    </recommendedName>
    <alternativeName>
        <fullName evidence="6">Autoinducer synthesis protein</fullName>
    </alternativeName>
</protein>
<proteinExistence type="inferred from homology"/>
<evidence type="ECO:0000256" key="3">
    <source>
        <dbReference type="ARBA" id="ARBA00022691"/>
    </source>
</evidence>
<reference evidence="7 8" key="1">
    <citation type="journal article" date="2014" name="Front. Genet.">
        <title>Genome and metabolic network of "Candidatus Phaeomarinobacter ectocarpi" Ec32, a new candidate genus of Alphaproteobacteria frequently associated with brown algae.</title>
        <authorList>
            <person name="Dittami S.M."/>
            <person name="Barbeyron T."/>
            <person name="Boyen C."/>
            <person name="Cambefort J."/>
            <person name="Collet G."/>
            <person name="Delage L."/>
            <person name="Gobet A."/>
            <person name="Groisillier A."/>
            <person name="Leblanc C."/>
            <person name="Michel G."/>
            <person name="Scornet D."/>
            <person name="Siegel A."/>
            <person name="Tapia J.E."/>
            <person name="Tonon T."/>
        </authorList>
    </citation>
    <scope>NUCLEOTIDE SEQUENCE [LARGE SCALE GENOMIC DNA]</scope>
    <source>
        <strain evidence="7 8">Ec32</strain>
    </source>
</reference>
<keyword evidence="8" id="KW-1185">Reference proteome</keyword>
<evidence type="ECO:0000256" key="5">
    <source>
        <dbReference type="PROSITE-ProRule" id="PRU00533"/>
    </source>
</evidence>
<dbReference type="PANTHER" id="PTHR39322:SF1">
    <property type="entry name" value="ISOVALERYL-HOMOSERINE LACTONE SYNTHASE"/>
    <property type="match status" value="1"/>
</dbReference>
<dbReference type="Gene3D" id="3.40.630.30">
    <property type="match status" value="1"/>
</dbReference>
<keyword evidence="4 5" id="KW-0071">Autoinducer synthesis</keyword>
<dbReference type="Proteomes" id="UP000032160">
    <property type="component" value="Chromosome I"/>
</dbReference>
<sequence>MHRLRHALYRQGADWSVPEHLGMEYDEFDTMTARYLVGIDETGTVRAQSRMITCDQPYMLAQLWPELAQSVPLPRSAADAEGSRTGVDVTLPVEEYRRWFFKLLIANVEWAVSNGVDRLSFVTYQRVAQKSMEGAGLSVTYYGPTMSFPDGRFIAGYFPVSTHLAHDLRRRNGIEGQVFVPLPKATPLPAVAQEDRHEVA</sequence>
<dbReference type="GO" id="GO:0009372">
    <property type="term" value="P:quorum sensing"/>
    <property type="evidence" value="ECO:0007669"/>
    <property type="project" value="UniProtKB-UniRule"/>
</dbReference>
<dbReference type="InterPro" id="IPR001690">
    <property type="entry name" value="Autoind_synthase"/>
</dbReference>
<dbReference type="PANTHER" id="PTHR39322">
    <property type="entry name" value="ACYL-HOMOSERINE-LACTONE SYNTHASE"/>
    <property type="match status" value="1"/>
</dbReference>
<dbReference type="SUPFAM" id="SSF55729">
    <property type="entry name" value="Acyl-CoA N-acyltransferases (Nat)"/>
    <property type="match status" value="1"/>
</dbReference>
<organism evidence="7 8">
    <name type="scientific">Candidatus Phaeomarinibacter ectocarpi</name>
    <dbReference type="NCBI Taxonomy" id="1458461"/>
    <lineage>
        <taxon>Bacteria</taxon>
        <taxon>Pseudomonadati</taxon>
        <taxon>Pseudomonadota</taxon>
        <taxon>Alphaproteobacteria</taxon>
        <taxon>Hyphomicrobiales</taxon>
        <taxon>Parvibaculaceae</taxon>
        <taxon>Candidatus Phaeomarinibacter</taxon>
    </lineage>
</organism>
<evidence type="ECO:0000256" key="1">
    <source>
        <dbReference type="ARBA" id="ARBA00022654"/>
    </source>
</evidence>